<evidence type="ECO:0000256" key="4">
    <source>
        <dbReference type="PROSITE-ProRule" id="PRU00175"/>
    </source>
</evidence>
<dbReference type="PROSITE" id="PS50089">
    <property type="entry name" value="ZF_RING_2"/>
    <property type="match status" value="1"/>
</dbReference>
<reference evidence="6" key="2">
    <citation type="submission" date="2025-09" db="UniProtKB">
        <authorList>
            <consortium name="Ensembl"/>
        </authorList>
    </citation>
    <scope>IDENTIFICATION</scope>
</reference>
<organism evidence="6 7">
    <name type="scientific">Mastacembelus armatus</name>
    <name type="common">zig-zag eel</name>
    <dbReference type="NCBI Taxonomy" id="205130"/>
    <lineage>
        <taxon>Eukaryota</taxon>
        <taxon>Metazoa</taxon>
        <taxon>Chordata</taxon>
        <taxon>Craniata</taxon>
        <taxon>Vertebrata</taxon>
        <taxon>Euteleostomi</taxon>
        <taxon>Actinopterygii</taxon>
        <taxon>Neopterygii</taxon>
        <taxon>Teleostei</taxon>
        <taxon>Neoteleostei</taxon>
        <taxon>Acanthomorphata</taxon>
        <taxon>Anabantaria</taxon>
        <taxon>Synbranchiformes</taxon>
        <taxon>Mastacembelidae</taxon>
        <taxon>Mastacembelus</taxon>
    </lineage>
</organism>
<dbReference type="InterPro" id="IPR013083">
    <property type="entry name" value="Znf_RING/FYVE/PHD"/>
</dbReference>
<feature type="domain" description="RING-type" evidence="5">
    <location>
        <begin position="9"/>
        <end position="56"/>
    </location>
</feature>
<dbReference type="PANTHER" id="PTHR22791">
    <property type="entry name" value="RING-TYPE DOMAIN-CONTAINING PROTEIN"/>
    <property type="match status" value="1"/>
</dbReference>
<dbReference type="GO" id="GO:0061630">
    <property type="term" value="F:ubiquitin protein ligase activity"/>
    <property type="evidence" value="ECO:0007669"/>
    <property type="project" value="TreeGrafter"/>
</dbReference>
<dbReference type="InterPro" id="IPR017907">
    <property type="entry name" value="Znf_RING_CS"/>
</dbReference>
<sequence>MCIDDKLQCIVCCYEYSRSSRVPRVLHCKHTFCAICLERLSKLQGAICTITCPLCRWITCTDASLTGNGQLLRVKEQKDTTLFFMMFKLAGLTNAAVFMNKLAGSGLNKCTERALQHLTFFFQILLVKKS</sequence>
<keyword evidence="3" id="KW-0862">Zinc</keyword>
<dbReference type="InterPro" id="IPR001841">
    <property type="entry name" value="Znf_RING"/>
</dbReference>
<dbReference type="SUPFAM" id="SSF57850">
    <property type="entry name" value="RING/U-box"/>
    <property type="match status" value="1"/>
</dbReference>
<dbReference type="SMART" id="SM00184">
    <property type="entry name" value="RING"/>
    <property type="match status" value="1"/>
</dbReference>
<dbReference type="InterPro" id="IPR051435">
    <property type="entry name" value="RING_finger_E3_ubiq-ligases"/>
</dbReference>
<name>A0A7N8YN19_9TELE</name>
<dbReference type="Gene3D" id="3.30.40.10">
    <property type="entry name" value="Zinc/RING finger domain, C3HC4 (zinc finger)"/>
    <property type="match status" value="1"/>
</dbReference>
<dbReference type="PANTHER" id="PTHR22791:SF31">
    <property type="entry name" value="IM:7152348"/>
    <property type="match status" value="1"/>
</dbReference>
<dbReference type="Proteomes" id="UP000261640">
    <property type="component" value="Unplaced"/>
</dbReference>
<dbReference type="Ensembl" id="ENSMAMT00000057004.1">
    <property type="protein sequence ID" value="ENSMAMP00000063128.1"/>
    <property type="gene ID" value="ENSMAMG00000025803.1"/>
</dbReference>
<evidence type="ECO:0000313" key="7">
    <source>
        <dbReference type="Proteomes" id="UP000261640"/>
    </source>
</evidence>
<evidence type="ECO:0000313" key="6">
    <source>
        <dbReference type="Ensembl" id="ENSMAMP00000063128.1"/>
    </source>
</evidence>
<reference evidence="6" key="1">
    <citation type="submission" date="2025-08" db="UniProtKB">
        <authorList>
            <consortium name="Ensembl"/>
        </authorList>
    </citation>
    <scope>IDENTIFICATION</scope>
</reference>
<evidence type="ECO:0000256" key="1">
    <source>
        <dbReference type="ARBA" id="ARBA00022723"/>
    </source>
</evidence>
<keyword evidence="7" id="KW-1185">Reference proteome</keyword>
<dbReference type="GO" id="GO:0008270">
    <property type="term" value="F:zinc ion binding"/>
    <property type="evidence" value="ECO:0007669"/>
    <property type="project" value="UniProtKB-KW"/>
</dbReference>
<evidence type="ECO:0000256" key="3">
    <source>
        <dbReference type="ARBA" id="ARBA00022833"/>
    </source>
</evidence>
<dbReference type="PROSITE" id="PS00518">
    <property type="entry name" value="ZF_RING_1"/>
    <property type="match status" value="1"/>
</dbReference>
<dbReference type="GO" id="GO:0016567">
    <property type="term" value="P:protein ubiquitination"/>
    <property type="evidence" value="ECO:0007669"/>
    <property type="project" value="TreeGrafter"/>
</dbReference>
<evidence type="ECO:0000259" key="5">
    <source>
        <dbReference type="PROSITE" id="PS50089"/>
    </source>
</evidence>
<keyword evidence="1" id="KW-0479">Metal-binding</keyword>
<dbReference type="InParanoid" id="A0A7N8YN19"/>
<dbReference type="AlphaFoldDB" id="A0A7N8YN19"/>
<proteinExistence type="predicted"/>
<evidence type="ECO:0000256" key="2">
    <source>
        <dbReference type="ARBA" id="ARBA00022771"/>
    </source>
</evidence>
<accession>A0A7N8YN19</accession>
<keyword evidence="2 4" id="KW-0863">Zinc-finger</keyword>
<protein>
    <recommendedName>
        <fullName evidence="5">RING-type domain-containing protein</fullName>
    </recommendedName>
</protein>
<dbReference type="GeneTree" id="ENSGT00940000177111"/>